<feature type="signal peptide" evidence="4">
    <location>
        <begin position="1"/>
        <end position="21"/>
    </location>
</feature>
<dbReference type="GO" id="GO:0019760">
    <property type="term" value="P:glucosinolate metabolic process"/>
    <property type="evidence" value="ECO:0007669"/>
    <property type="project" value="UniProtKB-ARBA"/>
</dbReference>
<evidence type="ECO:0000313" key="6">
    <source>
        <dbReference type="Proteomes" id="UP000215453"/>
    </source>
</evidence>
<gene>
    <name evidence="5" type="ORF">ZT1A5_G5</name>
</gene>
<feature type="chain" id="PRO_5012418773" evidence="4">
    <location>
        <begin position="22"/>
        <end position="429"/>
    </location>
</feature>
<dbReference type="SUPFAM" id="SSF117281">
    <property type="entry name" value="Kelch motif"/>
    <property type="match status" value="1"/>
</dbReference>
<feature type="region of interest" description="Disordered" evidence="3">
    <location>
        <begin position="306"/>
        <end position="429"/>
    </location>
</feature>
<dbReference type="Proteomes" id="UP000215453">
    <property type="component" value="Chromosome 1"/>
</dbReference>
<protein>
    <submittedName>
        <fullName evidence="5">Uncharacterized protein</fullName>
    </submittedName>
</protein>
<dbReference type="PANTHER" id="PTHR47435">
    <property type="entry name" value="KELCH REPEAT PROTEIN (AFU_ORTHOLOGUE AFUA_5G12780)"/>
    <property type="match status" value="1"/>
</dbReference>
<dbReference type="EMBL" id="LT882676">
    <property type="protein sequence ID" value="SMY18570.1"/>
    <property type="molecule type" value="Genomic_DNA"/>
</dbReference>
<feature type="compositionally biased region" description="Pro residues" evidence="3">
    <location>
        <begin position="370"/>
        <end position="394"/>
    </location>
</feature>
<name>A0A1Y6L5P3_ZYMTR</name>
<reference evidence="5 6" key="1">
    <citation type="submission" date="2016-10" db="EMBL/GenBank/DDBJ databases">
        <authorList>
            <person name="Varghese N."/>
        </authorList>
    </citation>
    <scope>NUCLEOTIDE SEQUENCE [LARGE SCALE GENOMIC DNA]</scope>
</reference>
<evidence type="ECO:0000313" key="5">
    <source>
        <dbReference type="EMBL" id="SMY18570.1"/>
    </source>
</evidence>
<accession>A0A1Y6L5P3</accession>
<proteinExistence type="predicted"/>
<dbReference type="AlphaFoldDB" id="A0A1Y6L5P3"/>
<evidence type="ECO:0000256" key="3">
    <source>
        <dbReference type="SAM" id="MobiDB-lite"/>
    </source>
</evidence>
<evidence type="ECO:0000256" key="2">
    <source>
        <dbReference type="ARBA" id="ARBA00023004"/>
    </source>
</evidence>
<evidence type="ECO:0000256" key="1">
    <source>
        <dbReference type="ARBA" id="ARBA00022737"/>
    </source>
</evidence>
<organism evidence="5 6">
    <name type="scientific">Zymoseptoria tritici ST99CH_1A5</name>
    <dbReference type="NCBI Taxonomy" id="1276529"/>
    <lineage>
        <taxon>Eukaryota</taxon>
        <taxon>Fungi</taxon>
        <taxon>Dikarya</taxon>
        <taxon>Ascomycota</taxon>
        <taxon>Pezizomycotina</taxon>
        <taxon>Dothideomycetes</taxon>
        <taxon>Dothideomycetidae</taxon>
        <taxon>Mycosphaerellales</taxon>
        <taxon>Mycosphaerellaceae</taxon>
        <taxon>Zymoseptoria</taxon>
    </lineage>
</organism>
<keyword evidence="1" id="KW-0677">Repeat</keyword>
<dbReference type="Gene3D" id="2.120.10.80">
    <property type="entry name" value="Kelch-type beta propeller"/>
    <property type="match status" value="1"/>
</dbReference>
<dbReference type="Pfam" id="PF24681">
    <property type="entry name" value="Kelch_KLHDC2_KLHL20_DRC7"/>
    <property type="match status" value="1"/>
</dbReference>
<keyword evidence="2" id="KW-0408">Iron</keyword>
<sequence length="429" mass="47003">MNWYGISVLCLALANVTRAQADPLVDFCRRWSHQTTVVDNKLFIYGGFVTYGSQIEEDTQNSTNSHLLYSDLGSVDQNTGMPIQYDLSKPSEVPVVSGGALWSDDVNKIFYLFGGQNDQQAQSPRQNTTWSYDILNNAWREMPTDSRSTDITIPAFGASTTDPNQGIGYYYGGWTDNSGGNAYSTAATAKSKMIVYEYESNIWHEIRFIDDIPRAEGALFYIPASDHGMLIYLGGVEQNVNGTYDGAAVDKINVFDIGSGVSYTQQTSGTPPAKRRRFCGGVTWPDDRSSYNIYLYGGLSPQADGGLGYSHHPMSQPQTHDPTHHGFPAIKDGNPYSANSYPSPVPSYHQAPSASPPLAGNWTPAQAFLSPPPPQGQAYYPTPPPPQLRDPSPGPVHEMPNVRSPTNVMDLQGPSPWKWRSPGGGIREE</sequence>
<dbReference type="InterPro" id="IPR015915">
    <property type="entry name" value="Kelch-typ_b-propeller"/>
</dbReference>
<keyword evidence="4" id="KW-0732">Signal</keyword>
<evidence type="ECO:0000256" key="4">
    <source>
        <dbReference type="SAM" id="SignalP"/>
    </source>
</evidence>
<dbReference type="PANTHER" id="PTHR47435:SF4">
    <property type="entry name" value="KELCH REPEAT PROTEIN (AFU_ORTHOLOGUE AFUA_5G12780)"/>
    <property type="match status" value="1"/>
</dbReference>